<keyword evidence="7" id="KW-0325">Glycoprotein</keyword>
<feature type="domain" description="GPR158/179 extracellular" evidence="11">
    <location>
        <begin position="348"/>
        <end position="445"/>
    </location>
</feature>
<evidence type="ECO:0000256" key="5">
    <source>
        <dbReference type="ARBA" id="ARBA00023040"/>
    </source>
</evidence>
<comment type="subcellular location">
    <subcellularLocation>
        <location evidence="1">Cell membrane</location>
        <topology evidence="1">Multi-pass membrane protein</topology>
    </subcellularLocation>
</comment>
<gene>
    <name evidence="12" type="ORF">L9F63_018883</name>
</gene>
<protein>
    <recommendedName>
        <fullName evidence="11">GPR158/179 extracellular domain-containing protein</fullName>
    </recommendedName>
</protein>
<evidence type="ECO:0000259" key="11">
    <source>
        <dbReference type="Pfam" id="PF22572"/>
    </source>
</evidence>
<keyword evidence="10" id="KW-0472">Membrane</keyword>
<evidence type="ECO:0000256" key="8">
    <source>
        <dbReference type="ARBA" id="ARBA00023224"/>
    </source>
</evidence>
<dbReference type="EMBL" id="JASPKZ010006075">
    <property type="protein sequence ID" value="KAJ9587683.1"/>
    <property type="molecule type" value="Genomic_DNA"/>
</dbReference>
<feature type="compositionally biased region" description="Acidic residues" evidence="9">
    <location>
        <begin position="135"/>
        <end position="151"/>
    </location>
</feature>
<sequence>DDDISISDLDANYVEITTEKELITTTNSMTSTRRSTVETVKTEEKLSGSSNISEAVEILRKNYEVPVGVSPSKNTYKEMEDDELSIVISGEEGVEPEGKVSQNNSDINSEIMDILRKTHQVPKGDVTDKNKYSGVDDEELGMVSGDEEPDLDVSSTMDPRRGKVDVVTRFLTIVESQHLLGENCSAGTDLNLGEGVVDRYAQERFRVEADVAVNRANMLTRLWKYADPEVMQSEYLLHASVFSMVEFDEDIFAAGNCYDQYQYKDYWLFCPYAYRLPEGPILVKDLAVEYKYLSNTSEWFYIARKHAENVIRNYSQFSRGYNTYTYNDTTHTERQPDEILSVKYEDGKWSKPYYDCGGGNIWMLTYTVPFFGFQNDSYFFKGTSGIDIDLRRVDIDQCPLPAGSNQLNIFASSDKCKKRTTQCVPIPGLGFRRGSYKCVCRRGFYFPDVKAQHRYYNGTVLEEEYEKLLMDQDNQYIESGMFECLQCAEGCESCEDDRPCVVSLNWVMRTAILILSCVIISCLPVVVLFTWKYGNIKVSSCSTLIQNLQIKPSYI</sequence>
<dbReference type="PANTHER" id="PTHR32546:SF29">
    <property type="entry name" value="G-PROTEIN COUPLED RECEPTORS FAMILY 3 PROFILE DOMAIN-CONTAINING PROTEIN"/>
    <property type="match status" value="1"/>
</dbReference>
<name>A0AAD8EET6_DIPPU</name>
<dbReference type="Proteomes" id="UP001233999">
    <property type="component" value="Unassembled WGS sequence"/>
</dbReference>
<evidence type="ECO:0000313" key="12">
    <source>
        <dbReference type="EMBL" id="KAJ9587683.1"/>
    </source>
</evidence>
<reference evidence="12" key="2">
    <citation type="submission" date="2023-05" db="EMBL/GenBank/DDBJ databases">
        <authorList>
            <person name="Fouks B."/>
        </authorList>
    </citation>
    <scope>NUCLEOTIDE SEQUENCE</scope>
    <source>
        <strain evidence="12">Stay&amp;Tobe</strain>
        <tissue evidence="12">Testes</tissue>
    </source>
</reference>
<dbReference type="InterPro" id="IPR054714">
    <property type="entry name" value="GPR158_179_extracellular"/>
</dbReference>
<dbReference type="PANTHER" id="PTHR32546">
    <property type="entry name" value="G-PROTEIN COUPLED RECEPTOR 158-RELATED"/>
    <property type="match status" value="1"/>
</dbReference>
<reference evidence="12" key="1">
    <citation type="journal article" date="2023" name="IScience">
        <title>Live-bearing cockroach genome reveals convergent evolutionary mechanisms linked to viviparity in insects and beyond.</title>
        <authorList>
            <person name="Fouks B."/>
            <person name="Harrison M.C."/>
            <person name="Mikhailova A.A."/>
            <person name="Marchal E."/>
            <person name="English S."/>
            <person name="Carruthers M."/>
            <person name="Jennings E.C."/>
            <person name="Chiamaka E.L."/>
            <person name="Frigard R.A."/>
            <person name="Pippel M."/>
            <person name="Attardo G.M."/>
            <person name="Benoit J.B."/>
            <person name="Bornberg-Bauer E."/>
            <person name="Tobe S.S."/>
        </authorList>
    </citation>
    <scope>NUCLEOTIDE SEQUENCE</scope>
    <source>
        <strain evidence="12">Stay&amp;Tobe</strain>
    </source>
</reference>
<accession>A0AAD8EET6</accession>
<keyword evidence="10" id="KW-1133">Transmembrane helix</keyword>
<comment type="similarity">
    <text evidence="2">Belongs to the G-protein coupled receptor 3 family.</text>
</comment>
<evidence type="ECO:0000313" key="13">
    <source>
        <dbReference type="Proteomes" id="UP001233999"/>
    </source>
</evidence>
<feature type="transmembrane region" description="Helical" evidence="10">
    <location>
        <begin position="506"/>
        <end position="529"/>
    </location>
</feature>
<dbReference type="Pfam" id="PF22572">
    <property type="entry name" value="GPR158_179_EC"/>
    <property type="match status" value="1"/>
</dbReference>
<dbReference type="GO" id="GO:0005886">
    <property type="term" value="C:plasma membrane"/>
    <property type="evidence" value="ECO:0007669"/>
    <property type="project" value="UniProtKB-SubCell"/>
</dbReference>
<evidence type="ECO:0000256" key="6">
    <source>
        <dbReference type="ARBA" id="ARBA00023170"/>
    </source>
</evidence>
<keyword evidence="10" id="KW-0812">Transmembrane</keyword>
<feature type="non-terminal residue" evidence="12">
    <location>
        <position position="1"/>
    </location>
</feature>
<evidence type="ECO:0000256" key="3">
    <source>
        <dbReference type="ARBA" id="ARBA00022475"/>
    </source>
</evidence>
<dbReference type="CDD" id="cd12913">
    <property type="entry name" value="PDC1_MCP_like"/>
    <property type="match status" value="1"/>
</dbReference>
<keyword evidence="3" id="KW-1003">Cell membrane</keyword>
<keyword evidence="5" id="KW-0297">G-protein coupled receptor</keyword>
<keyword evidence="4" id="KW-0732">Signal</keyword>
<evidence type="ECO:0000256" key="9">
    <source>
        <dbReference type="SAM" id="MobiDB-lite"/>
    </source>
</evidence>
<keyword evidence="6" id="KW-0675">Receptor</keyword>
<dbReference type="GO" id="GO:0004930">
    <property type="term" value="F:G protein-coupled receptor activity"/>
    <property type="evidence" value="ECO:0007669"/>
    <property type="project" value="UniProtKB-KW"/>
</dbReference>
<organism evidence="12 13">
    <name type="scientific">Diploptera punctata</name>
    <name type="common">Pacific beetle cockroach</name>
    <dbReference type="NCBI Taxonomy" id="6984"/>
    <lineage>
        <taxon>Eukaryota</taxon>
        <taxon>Metazoa</taxon>
        <taxon>Ecdysozoa</taxon>
        <taxon>Arthropoda</taxon>
        <taxon>Hexapoda</taxon>
        <taxon>Insecta</taxon>
        <taxon>Pterygota</taxon>
        <taxon>Neoptera</taxon>
        <taxon>Polyneoptera</taxon>
        <taxon>Dictyoptera</taxon>
        <taxon>Blattodea</taxon>
        <taxon>Blaberoidea</taxon>
        <taxon>Blaberidae</taxon>
        <taxon>Diplopterinae</taxon>
        <taxon>Diploptera</taxon>
    </lineage>
</organism>
<proteinExistence type="inferred from homology"/>
<feature type="region of interest" description="Disordered" evidence="9">
    <location>
        <begin position="123"/>
        <end position="158"/>
    </location>
</feature>
<dbReference type="AlphaFoldDB" id="A0AAD8EET6"/>
<keyword evidence="13" id="KW-1185">Reference proteome</keyword>
<evidence type="ECO:0000256" key="7">
    <source>
        <dbReference type="ARBA" id="ARBA00023180"/>
    </source>
</evidence>
<evidence type="ECO:0000256" key="4">
    <source>
        <dbReference type="ARBA" id="ARBA00022729"/>
    </source>
</evidence>
<dbReference type="Gene3D" id="3.30.450.20">
    <property type="entry name" value="PAS domain"/>
    <property type="match status" value="1"/>
</dbReference>
<dbReference type="InterPro" id="IPR043458">
    <property type="entry name" value="GPR158/179"/>
</dbReference>
<comment type="caution">
    <text evidence="12">The sequence shown here is derived from an EMBL/GenBank/DDBJ whole genome shotgun (WGS) entry which is preliminary data.</text>
</comment>
<evidence type="ECO:0000256" key="10">
    <source>
        <dbReference type="SAM" id="Phobius"/>
    </source>
</evidence>
<keyword evidence="8" id="KW-0807">Transducer</keyword>
<evidence type="ECO:0000256" key="1">
    <source>
        <dbReference type="ARBA" id="ARBA00004651"/>
    </source>
</evidence>
<evidence type="ECO:0000256" key="2">
    <source>
        <dbReference type="ARBA" id="ARBA00007242"/>
    </source>
</evidence>